<dbReference type="GO" id="GO:0016787">
    <property type="term" value="F:hydrolase activity"/>
    <property type="evidence" value="ECO:0007669"/>
    <property type="project" value="UniProtKB-KW"/>
</dbReference>
<dbReference type="InterPro" id="IPR053136">
    <property type="entry name" value="UTP_pyrophosphatase-like"/>
</dbReference>
<dbReference type="EMBL" id="AFHG01000049">
    <property type="protein sequence ID" value="EGK71608.1"/>
    <property type="molecule type" value="Genomic_DNA"/>
</dbReference>
<dbReference type="CDD" id="cd07344">
    <property type="entry name" value="M48_yhfN_like"/>
    <property type="match status" value="1"/>
</dbReference>
<dbReference type="PANTHER" id="PTHR30399:SF1">
    <property type="entry name" value="UTP PYROPHOSPHATASE"/>
    <property type="match status" value="1"/>
</dbReference>
<name>F5RCV7_METUF</name>
<dbReference type="STRING" id="1000565.METUNv1_02112"/>
<evidence type="ECO:0000313" key="2">
    <source>
        <dbReference type="EMBL" id="EGK71608.1"/>
    </source>
</evidence>
<sequence length="258" mass="28812">MKTPPCPQQLELALDVPDNAPPPVRGRHIVLGQQIVEYALRRSRRNSIGFSIGESGLRVTAPHWVTLPQIEEALREKQRWIFTKLGEVRARRAPVRTDWRDGARIPYLGHPVTLRLGDTCARPLVEADALRLPLPADADHDRIRDAVSGFLQQEALALFTRRAGELAAAIDVAPSRVVLSSASTLWGSCTAQGVIRLNWRLIHFSPAVIDYVIAHELAHLKELNHSRAFWDTVAAILPGFEDARRELRAYHPGRIVAP</sequence>
<dbReference type="Proteomes" id="UP000005019">
    <property type="component" value="Unassembled WGS sequence"/>
</dbReference>
<organism evidence="2 3">
    <name type="scientific">Methyloversatilis universalis (strain ATCC BAA-1314 / DSM 25237 / JCM 13912 / CCUG 52030 / FAM5)</name>
    <dbReference type="NCBI Taxonomy" id="1000565"/>
    <lineage>
        <taxon>Bacteria</taxon>
        <taxon>Pseudomonadati</taxon>
        <taxon>Pseudomonadota</taxon>
        <taxon>Betaproteobacteria</taxon>
        <taxon>Nitrosomonadales</taxon>
        <taxon>Sterolibacteriaceae</taxon>
        <taxon>Methyloversatilis</taxon>
    </lineage>
</organism>
<gene>
    <name evidence="2" type="ORF">METUNv1_02112</name>
</gene>
<dbReference type="PANTHER" id="PTHR30399">
    <property type="entry name" value="UNCHARACTERIZED PROTEIN YGJP"/>
    <property type="match status" value="1"/>
</dbReference>
<accession>F5RCV7</accession>
<dbReference type="RefSeq" id="WP_008061437.1">
    <property type="nucleotide sequence ID" value="NZ_AFHG01000049.1"/>
</dbReference>
<proteinExistence type="predicted"/>
<dbReference type="eggNOG" id="COG1451">
    <property type="taxonomic scope" value="Bacteria"/>
</dbReference>
<protein>
    <submittedName>
        <fullName evidence="2">Metal-dependent hydrolase</fullName>
    </submittedName>
</protein>
<dbReference type="Pfam" id="PF01863">
    <property type="entry name" value="YgjP-like"/>
    <property type="match status" value="1"/>
</dbReference>
<feature type="domain" description="YgjP-like metallopeptidase" evidence="1">
    <location>
        <begin position="48"/>
        <end position="249"/>
    </location>
</feature>
<dbReference type="AlphaFoldDB" id="F5RCV7"/>
<dbReference type="InterPro" id="IPR002725">
    <property type="entry name" value="YgjP-like_metallopeptidase"/>
</dbReference>
<dbReference type="Gene3D" id="3.30.2010.10">
    <property type="entry name" value="Metalloproteases ('zincins'), catalytic domain"/>
    <property type="match status" value="1"/>
</dbReference>
<evidence type="ECO:0000259" key="1">
    <source>
        <dbReference type="Pfam" id="PF01863"/>
    </source>
</evidence>
<keyword evidence="3" id="KW-1185">Reference proteome</keyword>
<reference evidence="2 3" key="1">
    <citation type="journal article" date="2011" name="J. Bacteriol.">
        <title>Genome sequence of Methyloversatilis universalis FAM5T, a methylotrophic representative of the order Rhodocyclales.</title>
        <authorList>
            <person name="Kittichotirat W."/>
            <person name="Good N.M."/>
            <person name="Hall R."/>
            <person name="Bringel F."/>
            <person name="Lajus A."/>
            <person name="Medigue C."/>
            <person name="Smalley N.E."/>
            <person name="Beck D."/>
            <person name="Bumgarner R."/>
            <person name="Vuilleumier S."/>
            <person name="Kalyuzhnaya M.G."/>
        </authorList>
    </citation>
    <scope>NUCLEOTIDE SEQUENCE [LARGE SCALE GENOMIC DNA]</scope>
    <source>
        <strain evidence="3">ATCC BAA-1314 / JCM 13912 / FAM5</strain>
    </source>
</reference>
<evidence type="ECO:0000313" key="3">
    <source>
        <dbReference type="Proteomes" id="UP000005019"/>
    </source>
</evidence>
<comment type="caution">
    <text evidence="2">The sequence shown here is derived from an EMBL/GenBank/DDBJ whole genome shotgun (WGS) entry which is preliminary data.</text>
</comment>
<keyword evidence="2" id="KW-0378">Hydrolase</keyword>